<dbReference type="OrthoDB" id="646288at2"/>
<accession>A0A1H7MIM3</accession>
<dbReference type="EMBL" id="FOAF01000001">
    <property type="protein sequence ID" value="SEL11170.1"/>
    <property type="molecule type" value="Genomic_DNA"/>
</dbReference>
<evidence type="ECO:0000313" key="1">
    <source>
        <dbReference type="EMBL" id="SEL11170.1"/>
    </source>
</evidence>
<protein>
    <recommendedName>
        <fullName evidence="3">Right handed beta helix region</fullName>
    </recommendedName>
</protein>
<evidence type="ECO:0000313" key="2">
    <source>
        <dbReference type="Proteomes" id="UP000199421"/>
    </source>
</evidence>
<dbReference type="InterPro" id="IPR012334">
    <property type="entry name" value="Pectin_lyas_fold"/>
</dbReference>
<reference evidence="2" key="1">
    <citation type="submission" date="2016-10" db="EMBL/GenBank/DDBJ databases">
        <authorList>
            <person name="Varghese N."/>
            <person name="Submissions S."/>
        </authorList>
    </citation>
    <scope>NUCLEOTIDE SEQUENCE [LARGE SCALE GENOMIC DNA]</scope>
    <source>
        <strain evidence="2">DSM 18733</strain>
    </source>
</reference>
<dbReference type="SUPFAM" id="SSF51126">
    <property type="entry name" value="Pectin lyase-like"/>
    <property type="match status" value="1"/>
</dbReference>
<gene>
    <name evidence="1" type="ORF">SAMN05661044_02027</name>
</gene>
<keyword evidence="2" id="KW-1185">Reference proteome</keyword>
<dbReference type="Gene3D" id="2.160.20.10">
    <property type="entry name" value="Single-stranded right-handed beta-helix, Pectin lyase-like"/>
    <property type="match status" value="1"/>
</dbReference>
<dbReference type="Proteomes" id="UP000199421">
    <property type="component" value="Unassembled WGS sequence"/>
</dbReference>
<organism evidence="1 2">
    <name type="scientific">Olivibacter domesticus</name>
    <name type="common">Pseudosphingobacterium domesticum</name>
    <dbReference type="NCBI Taxonomy" id="407022"/>
    <lineage>
        <taxon>Bacteria</taxon>
        <taxon>Pseudomonadati</taxon>
        <taxon>Bacteroidota</taxon>
        <taxon>Sphingobacteriia</taxon>
        <taxon>Sphingobacteriales</taxon>
        <taxon>Sphingobacteriaceae</taxon>
        <taxon>Olivibacter</taxon>
    </lineage>
</organism>
<dbReference type="InterPro" id="IPR011050">
    <property type="entry name" value="Pectin_lyase_fold/virulence"/>
</dbReference>
<name>A0A1H7MIM3_OLID1</name>
<sequence length="352" mass="39167">MYLSIIKSGKTYKLISLYVLCIISTTASIAQTLFVDPKGKDDATGAMHDPLASLEKAVSLANGFSGNDPITIKLAPGLYSLTRQVVLESSGITENSAKYTIEASILPDSEDWLPSKMPVIQSVSPNNKNYGNFDHCIGIQVERNNTCFRGIKFVGNSHPSVVYYYAIERHRPELEGMEISQCYFVGNKHAAPIQGAVFAQGSDIKIDHCIFYECKNALLLFLSVTGFSLTNSILYGSYEGAIWFGKYSDFVFSDNIVANNNCFWVSMKDYKSHYIFNNSLITSNARFMGLNNNGTIEKDTSNIPIMWNIQQSGRVILNEIDQDTIPRDYLHLSPNSAGRHISAGIFRSPKKR</sequence>
<proteinExistence type="predicted"/>
<evidence type="ECO:0008006" key="3">
    <source>
        <dbReference type="Google" id="ProtNLM"/>
    </source>
</evidence>
<dbReference type="AlphaFoldDB" id="A0A1H7MIM3"/>
<dbReference type="RefSeq" id="WP_093323016.1">
    <property type="nucleotide sequence ID" value="NZ_FOAF01000001.1"/>
</dbReference>